<dbReference type="SUPFAM" id="SSF50022">
    <property type="entry name" value="ISP domain"/>
    <property type="match status" value="1"/>
</dbReference>
<dbReference type="InterPro" id="IPR054716">
    <property type="entry name" value="Sol_Rieske_ferrdox_dom"/>
</dbReference>
<keyword evidence="4" id="KW-1185">Reference proteome</keyword>
<dbReference type="Pfam" id="PF22543">
    <property type="entry name" value="Rieske_4"/>
    <property type="match status" value="1"/>
</dbReference>
<dbReference type="EMBL" id="JAAWVQ010093448">
    <property type="protein sequence ID" value="MBN3279892.1"/>
    <property type="molecule type" value="Genomic_DNA"/>
</dbReference>
<evidence type="ECO:0000256" key="1">
    <source>
        <dbReference type="SAM" id="MobiDB-lite"/>
    </source>
</evidence>
<proteinExistence type="predicted"/>
<feature type="domain" description="Soluble Rieske-type ferredoxin" evidence="2">
    <location>
        <begin position="12"/>
        <end position="59"/>
    </location>
</feature>
<feature type="non-terminal residue" evidence="3">
    <location>
        <position position="133"/>
    </location>
</feature>
<feature type="non-terminal residue" evidence="3">
    <location>
        <position position="1"/>
    </location>
</feature>
<accession>A0ABS2Y124</accession>
<protein>
    <submittedName>
        <fullName evidence="3">RFESD protein</fullName>
    </submittedName>
</protein>
<gene>
    <name evidence="3" type="primary">Rfesd_1</name>
    <name evidence="3" type="ORF">GTO93_0011716</name>
</gene>
<name>A0ABS2Y124_POLSP</name>
<organism evidence="3 4">
    <name type="scientific">Polyodon spathula</name>
    <name type="common">North American paddlefish</name>
    <name type="synonym">Squalus spathula</name>
    <dbReference type="NCBI Taxonomy" id="7913"/>
    <lineage>
        <taxon>Eukaryota</taxon>
        <taxon>Metazoa</taxon>
        <taxon>Chordata</taxon>
        <taxon>Craniata</taxon>
        <taxon>Vertebrata</taxon>
        <taxon>Euteleostomi</taxon>
        <taxon>Actinopterygii</taxon>
        <taxon>Chondrostei</taxon>
        <taxon>Acipenseriformes</taxon>
        <taxon>Polyodontidae</taxon>
        <taxon>Polyodon</taxon>
    </lineage>
</organism>
<comment type="caution">
    <text evidence="3">The sequence shown here is derived from an EMBL/GenBank/DDBJ whole genome shotgun (WGS) entry which is preliminary data.</text>
</comment>
<dbReference type="Gene3D" id="2.102.10.10">
    <property type="entry name" value="Rieske [2Fe-2S] iron-sulphur domain"/>
    <property type="match status" value="1"/>
</dbReference>
<sequence>MASTAGVESSLFVGKEDDIIHSKRNAALVRGRHVVVIYHEGEFYAMDMHCYPLGTPLQRVAMLCPSALATLGTGSGDTASGHSGRSDVAHSNCGDGGAGHSTPAMLAVAQGTWAVAMQAAAMLGTQTVVLAAS</sequence>
<reference evidence="3" key="1">
    <citation type="journal article" date="2021" name="Cell">
        <title>Tracing the genetic footprints of vertebrate landing in non-teleost ray-finned fishes.</title>
        <authorList>
            <person name="Bi X."/>
            <person name="Wang K."/>
            <person name="Yang L."/>
            <person name="Pan H."/>
            <person name="Jiang H."/>
            <person name="Wei Q."/>
            <person name="Fang M."/>
            <person name="Yu H."/>
            <person name="Zhu C."/>
            <person name="Cai Y."/>
            <person name="He Y."/>
            <person name="Gan X."/>
            <person name="Zeng H."/>
            <person name="Yu D."/>
            <person name="Zhu Y."/>
            <person name="Jiang H."/>
            <person name="Qiu Q."/>
            <person name="Yang H."/>
            <person name="Zhang Y.E."/>
            <person name="Wang W."/>
            <person name="Zhu M."/>
            <person name="He S."/>
            <person name="Zhang G."/>
        </authorList>
    </citation>
    <scope>NUCLEOTIDE SEQUENCE</scope>
    <source>
        <strain evidence="3">Pddl_001</strain>
    </source>
</reference>
<dbReference type="Proteomes" id="UP001166093">
    <property type="component" value="Unassembled WGS sequence"/>
</dbReference>
<evidence type="ECO:0000259" key="2">
    <source>
        <dbReference type="Pfam" id="PF22543"/>
    </source>
</evidence>
<feature type="region of interest" description="Disordered" evidence="1">
    <location>
        <begin position="75"/>
        <end position="94"/>
    </location>
</feature>
<evidence type="ECO:0000313" key="3">
    <source>
        <dbReference type="EMBL" id="MBN3279892.1"/>
    </source>
</evidence>
<dbReference type="InterPro" id="IPR036922">
    <property type="entry name" value="Rieske_2Fe-2S_sf"/>
</dbReference>
<evidence type="ECO:0000313" key="4">
    <source>
        <dbReference type="Proteomes" id="UP001166093"/>
    </source>
</evidence>